<proteinExistence type="inferred from homology"/>
<sequence length="374" mass="42055">MFKSNWLLWLLVLFHVAVTVTTSTEKIYKRGGKHDCDEEKSTTISKPTRTRTITSLTTRRLRPTSTAATENHACHSCQESACDHKCQDKPCKHQCKDSPCNVLCIYKSPPPKFEPQVMAVAILLMVIGVFLMIMGFPFFIVTMAFTGLLIGSCAAWVCLHAAEPAHGYPAPSVFYLAVSLGIGLLFAVASLFWWKVTVYMLCGGAGYLLSIYIWTWKEDFVFTNILARNIIGLAIGFVFILGFVLIEFVTIILSTSFIGAYVFVLGLDLFIKTGFLIGFKNILDFNRHLQEGGGNVYVDAAIERPYSSSEFYAHYTINTAVNSMLCGVMGLWILSTFWQRYYNYGRRFGLRVIINTNDSLKAKFEDSQTKKVKK</sequence>
<evidence type="ECO:0000256" key="3">
    <source>
        <dbReference type="ARBA" id="ARBA00022692"/>
    </source>
</evidence>
<accession>A0A8H7SNF3</accession>
<feature type="transmembrane region" description="Helical" evidence="7">
    <location>
        <begin position="6"/>
        <end position="24"/>
    </location>
</feature>
<dbReference type="InterPro" id="IPR025256">
    <property type="entry name" value="TM7S3/TM198-like_dom"/>
</dbReference>
<feature type="transmembrane region" description="Helical" evidence="7">
    <location>
        <begin position="258"/>
        <end position="279"/>
    </location>
</feature>
<evidence type="ECO:0000256" key="5">
    <source>
        <dbReference type="ARBA" id="ARBA00023136"/>
    </source>
</evidence>
<dbReference type="PANTHER" id="PTHR31247">
    <property type="entry name" value="TRANSMEMBRANE PROTEIN 198 FAMILY MEMBER"/>
    <property type="match status" value="1"/>
</dbReference>
<evidence type="ECO:0000256" key="4">
    <source>
        <dbReference type="ARBA" id="ARBA00022989"/>
    </source>
</evidence>
<evidence type="ECO:0000259" key="8">
    <source>
        <dbReference type="Pfam" id="PF13886"/>
    </source>
</evidence>
<comment type="caution">
    <text evidence="9">The sequence shown here is derived from an EMBL/GenBank/DDBJ whole genome shotgun (WGS) entry which is preliminary data.</text>
</comment>
<feature type="transmembrane region" description="Helical" evidence="7">
    <location>
        <begin position="226"/>
        <end position="252"/>
    </location>
</feature>
<keyword evidence="10" id="KW-1185">Reference proteome</keyword>
<keyword evidence="3 7" id="KW-0812">Transmembrane</keyword>
<keyword evidence="5 7" id="KW-0472">Membrane</keyword>
<reference evidence="9" key="1">
    <citation type="submission" date="2021-01" db="EMBL/GenBank/DDBJ databases">
        <title>Metabolic potential, ecology and presence of endohyphal bacteria is reflected in genomic diversity of Mucoromycotina.</title>
        <authorList>
            <person name="Muszewska A."/>
            <person name="Okrasinska A."/>
            <person name="Steczkiewicz K."/>
            <person name="Drgas O."/>
            <person name="Orlowska M."/>
            <person name="Perlinska-Lenart U."/>
            <person name="Aleksandrzak-Piekarczyk T."/>
            <person name="Szatraj K."/>
            <person name="Zielenkiewicz U."/>
            <person name="Pilsyk S."/>
            <person name="Malc E."/>
            <person name="Mieczkowski P."/>
            <person name="Kruszewska J.S."/>
            <person name="Biernat P."/>
            <person name="Pawlowska J."/>
        </authorList>
    </citation>
    <scope>NUCLEOTIDE SEQUENCE</scope>
    <source>
        <strain evidence="9">WA0000018081</strain>
    </source>
</reference>
<evidence type="ECO:0000313" key="10">
    <source>
        <dbReference type="Proteomes" id="UP000613177"/>
    </source>
</evidence>
<dbReference type="InterPro" id="IPR040236">
    <property type="entry name" value="TMEM198"/>
</dbReference>
<feature type="transmembrane region" description="Helical" evidence="7">
    <location>
        <begin position="140"/>
        <end position="161"/>
    </location>
</feature>
<evidence type="ECO:0000313" key="9">
    <source>
        <dbReference type="EMBL" id="KAG2232181.1"/>
    </source>
</evidence>
<dbReference type="Pfam" id="PF13886">
    <property type="entry name" value="TM7S3_TM198"/>
    <property type="match status" value="1"/>
</dbReference>
<evidence type="ECO:0000256" key="2">
    <source>
        <dbReference type="ARBA" id="ARBA00006244"/>
    </source>
</evidence>
<dbReference type="EMBL" id="JAEPRE010000120">
    <property type="protein sequence ID" value="KAG2232181.1"/>
    <property type="molecule type" value="Genomic_DNA"/>
</dbReference>
<dbReference type="GO" id="GO:0005886">
    <property type="term" value="C:plasma membrane"/>
    <property type="evidence" value="ECO:0007669"/>
    <property type="project" value="TreeGrafter"/>
</dbReference>
<dbReference type="OrthoDB" id="102260at2759"/>
<evidence type="ECO:0000256" key="7">
    <source>
        <dbReference type="SAM" id="Phobius"/>
    </source>
</evidence>
<feature type="domain" description="TM7S3/TM198-like" evidence="8">
    <location>
        <begin position="122"/>
        <end position="339"/>
    </location>
</feature>
<dbReference type="AlphaFoldDB" id="A0A8H7SNF3"/>
<evidence type="ECO:0000256" key="1">
    <source>
        <dbReference type="ARBA" id="ARBA00004141"/>
    </source>
</evidence>
<dbReference type="Proteomes" id="UP000613177">
    <property type="component" value="Unassembled WGS sequence"/>
</dbReference>
<comment type="subcellular location">
    <subcellularLocation>
        <location evidence="1">Membrane</location>
        <topology evidence="1">Multi-pass membrane protein</topology>
    </subcellularLocation>
</comment>
<organism evidence="9 10">
    <name type="scientific">Thamnidium elegans</name>
    <dbReference type="NCBI Taxonomy" id="101142"/>
    <lineage>
        <taxon>Eukaryota</taxon>
        <taxon>Fungi</taxon>
        <taxon>Fungi incertae sedis</taxon>
        <taxon>Mucoromycota</taxon>
        <taxon>Mucoromycotina</taxon>
        <taxon>Mucoromycetes</taxon>
        <taxon>Mucorales</taxon>
        <taxon>Mucorineae</taxon>
        <taxon>Mucoraceae</taxon>
        <taxon>Thamnidium</taxon>
    </lineage>
</organism>
<feature type="transmembrane region" description="Helical" evidence="7">
    <location>
        <begin position="117"/>
        <end position="134"/>
    </location>
</feature>
<feature type="transmembrane region" description="Helical" evidence="7">
    <location>
        <begin position="198"/>
        <end position="214"/>
    </location>
</feature>
<keyword evidence="4 7" id="KW-1133">Transmembrane helix</keyword>
<name>A0A8H7SNF3_9FUNG</name>
<feature type="transmembrane region" description="Helical" evidence="7">
    <location>
        <begin position="173"/>
        <end position="192"/>
    </location>
</feature>
<dbReference type="PANTHER" id="PTHR31247:SF5">
    <property type="entry name" value="DUF4203 DOMAIN-CONTAINING PROTEIN"/>
    <property type="match status" value="1"/>
</dbReference>
<protein>
    <recommendedName>
        <fullName evidence="6">Transmembrane protein 198</fullName>
    </recommendedName>
</protein>
<gene>
    <name evidence="9" type="ORF">INT48_004109</name>
</gene>
<comment type="similarity">
    <text evidence="2">Belongs to the TMEM198 family.</text>
</comment>
<evidence type="ECO:0000256" key="6">
    <source>
        <dbReference type="ARBA" id="ARBA00049737"/>
    </source>
</evidence>